<name>E7C3N1_9BACT</name>
<keyword evidence="1" id="KW-0732">Signal</keyword>
<dbReference type="InterPro" id="IPR036280">
    <property type="entry name" value="Multihaem_cyt_sf"/>
</dbReference>
<dbReference type="EMBL" id="GU567974">
    <property type="protein sequence ID" value="ADI22055.1"/>
    <property type="molecule type" value="Genomic_DNA"/>
</dbReference>
<dbReference type="Gene3D" id="1.10.1130.10">
    <property type="entry name" value="Flavocytochrome C3, Chain A"/>
    <property type="match status" value="2"/>
</dbReference>
<accession>E7C3N1</accession>
<protein>
    <submittedName>
        <fullName evidence="2">Uncharacterized protein</fullName>
    </submittedName>
</protein>
<evidence type="ECO:0000313" key="2">
    <source>
        <dbReference type="EMBL" id="ADI22055.1"/>
    </source>
</evidence>
<evidence type="ECO:0000256" key="1">
    <source>
        <dbReference type="ARBA" id="ARBA00022729"/>
    </source>
</evidence>
<reference evidence="2" key="1">
    <citation type="submission" date="2010-01" db="EMBL/GenBank/DDBJ databases">
        <title>Genome fragments of uncultured bacteria from the North Pacific subtropical Gyre.</title>
        <authorList>
            <person name="Pham V.D."/>
            <person name="Delong E.F."/>
        </authorList>
    </citation>
    <scope>NUCLEOTIDE SEQUENCE</scope>
</reference>
<dbReference type="InterPro" id="IPR051829">
    <property type="entry name" value="Multiheme_Cytochr_ET"/>
</dbReference>
<dbReference type="PANTHER" id="PTHR35038">
    <property type="entry name" value="DISSIMILATORY SULFITE REDUCTASE SIRA"/>
    <property type="match status" value="1"/>
</dbReference>
<proteinExistence type="predicted"/>
<dbReference type="SUPFAM" id="SSF48695">
    <property type="entry name" value="Multiheme cytochromes"/>
    <property type="match status" value="1"/>
</dbReference>
<dbReference type="AlphaFoldDB" id="E7C3N1"/>
<sequence length="530" mass="60524">MNALASEETVIGNFSAGQQIRYQDTLAHFVREDGHFRMKIERHGKRHTYEVAETIGSRFFQYYVGHGIDGSPPDEHDIEYYTSNHVLPFGYWIDRQIWVPIVHISGEEPDEFGRFNPLDKPAGTGNARQDLVYSKGCNLCHTTFPLADMMIRDTNLVGRFAPARLHFSMSEYLSESHPTLWDNSVSPLAASLQDVNTIMYEMLSYDASEKAVTLGISCEACHLGCRAHAEKQQKKPSFFPHDRHLYVSEDSGSTDTGRTHSNLNWVCSRCHHGERPRFANGISTWNSTEFVDASRGSCYSEMTCIQCHDPHTTIGKKWSRSPDQDDGVCLKCHQQFENSDTRIRHTHHPAGTEGDRCMNCHMPRINEGMQDVVRTHTIFSPTDPTMILSGSPNACGLCHLEEPIDWTLSHMQNWYGVSFDEGQIAQAYPQREEPIAYVWLNHPHESVRLVTSDTIGQRNARWALPELVNQLDDPYLLNRQFAMIAVEELLDRPLLDFGYRFYMAKAERSQPLQLIRESVLRSSDRSRAPE</sequence>
<dbReference type="PANTHER" id="PTHR35038:SF8">
    <property type="entry name" value="C-TYPE POLYHEME CYTOCHROME OMCC"/>
    <property type="match status" value="1"/>
</dbReference>
<organism evidence="2">
    <name type="scientific">uncultured myxobacterium HF0200_08J13</name>
    <dbReference type="NCBI Taxonomy" id="723558"/>
    <lineage>
        <taxon>Bacteria</taxon>
        <taxon>Pseudomonadati</taxon>
        <taxon>Myxococcota</taxon>
        <taxon>Myxococcia</taxon>
        <taxon>Myxococcales</taxon>
        <taxon>environmental samples</taxon>
    </lineage>
</organism>